<dbReference type="RefSeq" id="WP_213946604.1">
    <property type="nucleotide sequence ID" value="NZ_JAHCMY010000018.1"/>
</dbReference>
<evidence type="ECO:0000313" key="2">
    <source>
        <dbReference type="EMBL" id="MBS9525745.1"/>
    </source>
</evidence>
<dbReference type="PANTHER" id="PTHR43135:SF3">
    <property type="entry name" value="ALPHA-D-RIBOSE 1-METHYLPHOSPHONATE 5-TRIPHOSPHATE DIPHOSPHATASE"/>
    <property type="match status" value="1"/>
</dbReference>
<dbReference type="PANTHER" id="PTHR43135">
    <property type="entry name" value="ALPHA-D-RIBOSE 1-METHYLPHOSPHONATE 5-TRIPHOSPHATE DIPHOSPHATASE"/>
    <property type="match status" value="1"/>
</dbReference>
<comment type="caution">
    <text evidence="2">The sequence shown here is derived from an EMBL/GenBank/DDBJ whole genome shotgun (WGS) entry which is preliminary data.</text>
</comment>
<organism evidence="2 3">
    <name type="scientific">Litoribacter ruber</name>
    <dbReference type="NCBI Taxonomy" id="702568"/>
    <lineage>
        <taxon>Bacteria</taxon>
        <taxon>Pseudomonadati</taxon>
        <taxon>Bacteroidota</taxon>
        <taxon>Cytophagia</taxon>
        <taxon>Cytophagales</taxon>
        <taxon>Cyclobacteriaceae</taxon>
        <taxon>Litoribacter</taxon>
    </lineage>
</organism>
<dbReference type="Pfam" id="PF01979">
    <property type="entry name" value="Amidohydro_1"/>
    <property type="match status" value="1"/>
</dbReference>
<dbReference type="GO" id="GO:0016810">
    <property type="term" value="F:hydrolase activity, acting on carbon-nitrogen (but not peptide) bonds"/>
    <property type="evidence" value="ECO:0007669"/>
    <property type="project" value="InterPro"/>
</dbReference>
<dbReference type="Gene3D" id="2.30.40.10">
    <property type="entry name" value="Urease, subunit C, domain 1"/>
    <property type="match status" value="1"/>
</dbReference>
<dbReference type="InterPro" id="IPR051781">
    <property type="entry name" value="Metallo-dep_Hydrolase"/>
</dbReference>
<proteinExistence type="predicted"/>
<feature type="domain" description="Amidohydrolase-related" evidence="1">
    <location>
        <begin position="171"/>
        <end position="419"/>
    </location>
</feature>
<accession>A0AAP2CKS6</accession>
<keyword evidence="3" id="KW-1185">Reference proteome</keyword>
<dbReference type="InterPro" id="IPR006680">
    <property type="entry name" value="Amidohydro-rel"/>
</dbReference>
<gene>
    <name evidence="2" type="ORF">KI659_17125</name>
</gene>
<dbReference type="Gene3D" id="3.30.110.90">
    <property type="entry name" value="Amidohydrolase"/>
    <property type="match status" value="1"/>
</dbReference>
<dbReference type="AlphaFoldDB" id="A0AAP2CKS6"/>
<dbReference type="EMBL" id="JAHCMY010000018">
    <property type="protein sequence ID" value="MBS9525745.1"/>
    <property type="molecule type" value="Genomic_DNA"/>
</dbReference>
<dbReference type="SUPFAM" id="SSF51556">
    <property type="entry name" value="Metallo-dependent hydrolases"/>
    <property type="match status" value="1"/>
</dbReference>
<dbReference type="SUPFAM" id="SSF51338">
    <property type="entry name" value="Composite domain of metallo-dependent hydrolases"/>
    <property type="match status" value="1"/>
</dbReference>
<dbReference type="InterPro" id="IPR011059">
    <property type="entry name" value="Metal-dep_hydrolase_composite"/>
</dbReference>
<dbReference type="Gene3D" id="1.20.58.520">
    <property type="entry name" value="Amidohydrolase"/>
    <property type="match status" value="1"/>
</dbReference>
<reference evidence="2 3" key="1">
    <citation type="submission" date="2021-05" db="EMBL/GenBank/DDBJ databases">
        <authorList>
            <person name="Zhang Z.D."/>
            <person name="Osman G."/>
        </authorList>
    </citation>
    <scope>NUCLEOTIDE SEQUENCE [LARGE SCALE GENOMIC DNA]</scope>
    <source>
        <strain evidence="2 3">KCTC 32217</strain>
    </source>
</reference>
<name>A0AAP2CKS6_9BACT</name>
<dbReference type="Gene3D" id="3.40.50.10910">
    <property type="entry name" value="Amidohydrolase"/>
    <property type="match status" value="1"/>
</dbReference>
<dbReference type="Proteomes" id="UP001319104">
    <property type="component" value="Unassembled WGS sequence"/>
</dbReference>
<protein>
    <submittedName>
        <fullName evidence="2">Amidohydrolase family protein</fullName>
    </submittedName>
</protein>
<evidence type="ECO:0000313" key="3">
    <source>
        <dbReference type="Proteomes" id="UP001319104"/>
    </source>
</evidence>
<evidence type="ECO:0000259" key="1">
    <source>
        <dbReference type="Pfam" id="PF01979"/>
    </source>
</evidence>
<dbReference type="InterPro" id="IPR032466">
    <property type="entry name" value="Metal_Hydrolase"/>
</dbReference>
<sequence>MIILPSGVAQSLYVKNVNILDVHDGTMQPNMHLLMTDGEITSISAKPLEKGSDYQIIDGSGKYAIPGLFEMHAHFGQPGWIPMYLSYGVTGIRIMSGNDQLLAMRDSLEATNLPQPDLYIASPLIDGNPPLWGEQHTEPAIDTNTPVNPILQSYVDKGYKELKVYNRLPENKYLEILEFAQQNGLRVSGHLPYTLTEENFADPRHRSIEHMDGFVQLDPSSRSKDWTLIGEEEKNRTALYHTFQLKEIENYVQKIKDNQVWLCPTLALYANMGSEQIKSEIKESRYGKELAGLMNWWKAAEGNAPTFAVKDSLHQEILKKYFLDYPDRILAGTDSPNPYNPPGLGLHFELYHLSQVGFTNAQVLKIATLNAAEYLGIASQLGSIEEGKVANVVLLNSNPLEDIQYTRDIHAVIVKGTPVK</sequence>